<name>A0A7D7IY14_9CAUD</name>
<dbReference type="Proteomes" id="UP000515318">
    <property type="component" value="Segment"/>
</dbReference>
<gene>
    <name evidence="2" type="ORF">phiB1_1_42</name>
</gene>
<dbReference type="EMBL" id="MT354570">
    <property type="protein sequence ID" value="QMP84069.1"/>
    <property type="molecule type" value="Genomic_DNA"/>
</dbReference>
<accession>A0A7D7IY14</accession>
<dbReference type="Pfam" id="PF18454">
    <property type="entry name" value="Mtd_N"/>
    <property type="match status" value="1"/>
</dbReference>
<dbReference type="InterPro" id="IPR041352">
    <property type="entry name" value="Mtd_N"/>
</dbReference>
<evidence type="ECO:0000313" key="3">
    <source>
        <dbReference type="Proteomes" id="UP000515318"/>
    </source>
</evidence>
<sequence length="292" mass="28871">MAEKGPLQIKRGNTAQINAITPAAGEPVLDLTTMSLKLGDGATLGGVPLSLVASALKLATARSISVSGDISGSVSFDGSSNVSMSAALAATGITPGTYARVTIDANGRATNGAAVLPVNAGGTGATTAAAALSALGGAPLASPTFTGTVTAPTPAVGNNSTQVATTAMVQSEIANKRAWTSYTPTITPASGTYTAASATGRYMVAFGICYVQIALTVTTKGTGTFPTVSLPLPALAGSANHVIPCRENNVSLRLGQGKITSGLNGLQLTAYDSNELTADGTLILVNGAYPIA</sequence>
<protein>
    <submittedName>
        <fullName evidence="2">Tail fiber protein</fullName>
    </submittedName>
</protein>
<keyword evidence="3" id="KW-1185">Reference proteome</keyword>
<feature type="domain" description="Major tropism determinant N-terminal" evidence="1">
    <location>
        <begin position="8"/>
        <end position="43"/>
    </location>
</feature>
<evidence type="ECO:0000259" key="1">
    <source>
        <dbReference type="Pfam" id="PF18454"/>
    </source>
</evidence>
<proteinExistence type="predicted"/>
<evidence type="ECO:0000313" key="2">
    <source>
        <dbReference type="EMBL" id="QMP84069.1"/>
    </source>
</evidence>
<dbReference type="Gene3D" id="2.10.10.30">
    <property type="match status" value="1"/>
</dbReference>
<organism evidence="2 3">
    <name type="scientific">Pseudomonas phage phiB1_1</name>
    <dbReference type="NCBI Taxonomy" id="2755402"/>
    <lineage>
        <taxon>Viruses</taxon>
        <taxon>Duplodnaviria</taxon>
        <taxon>Heunggongvirae</taxon>
        <taxon>Uroviricota</taxon>
        <taxon>Caudoviricetes</taxon>
        <taxon>Autographivirales</taxon>
        <taxon>Autoscriptoviridae</taxon>
        <taxon>Krylovirinae</taxon>
        <taxon>Torinorumvirus</taxon>
        <taxon>Torinorumvirus B11</taxon>
    </lineage>
</organism>
<reference evidence="2 3" key="1">
    <citation type="submission" date="2020-04" db="EMBL/GenBank/DDBJ databases">
        <authorList>
            <person name="Martino G."/>
            <person name="Holtappels D."/>
            <person name="Wagemans J."/>
            <person name="Lavigne R."/>
            <person name="Turina M."/>
            <person name="Ciuffo M."/>
        </authorList>
    </citation>
    <scope>NUCLEOTIDE SEQUENCE [LARGE SCALE GENOMIC DNA]</scope>
</reference>